<dbReference type="Pfam" id="PF08448">
    <property type="entry name" value="PAS_4"/>
    <property type="match status" value="1"/>
</dbReference>
<dbReference type="PANTHER" id="PTHR37299:SF1">
    <property type="entry name" value="STAGE 0 SPORULATION PROTEIN A HOMOLOG"/>
    <property type="match status" value="1"/>
</dbReference>
<dbReference type="GO" id="GO:0003677">
    <property type="term" value="F:DNA binding"/>
    <property type="evidence" value="ECO:0007669"/>
    <property type="project" value="UniProtKB-KW"/>
</dbReference>
<dbReference type="InterPro" id="IPR013656">
    <property type="entry name" value="PAS_4"/>
</dbReference>
<gene>
    <name evidence="2" type="ORF">WKW80_20100</name>
</gene>
<proteinExistence type="predicted"/>
<dbReference type="PROSITE" id="PS50930">
    <property type="entry name" value="HTH_LYTTR"/>
    <property type="match status" value="1"/>
</dbReference>
<feature type="domain" description="HTH LytTR-type" evidence="1">
    <location>
        <begin position="140"/>
        <end position="245"/>
    </location>
</feature>
<dbReference type="Gene3D" id="3.30.450.20">
    <property type="entry name" value="PAS domain"/>
    <property type="match status" value="1"/>
</dbReference>
<organism evidence="2 3">
    <name type="scientific">Variovorax humicola</name>
    <dbReference type="NCBI Taxonomy" id="1769758"/>
    <lineage>
        <taxon>Bacteria</taxon>
        <taxon>Pseudomonadati</taxon>
        <taxon>Pseudomonadota</taxon>
        <taxon>Betaproteobacteria</taxon>
        <taxon>Burkholderiales</taxon>
        <taxon>Comamonadaceae</taxon>
        <taxon>Variovorax</taxon>
    </lineage>
</organism>
<sequence length="252" mass="28200">MDARVGTSSPLYLLERSDVGLVQLDRDLKVVAMNSFARRALPVEDKQPFEKMVLSFHPERSQSKVKFLLDQAECPVSNPPPMTMIINIPERVLLIKVSKMSDMRGDTFGYTLVFYDITDAVIREDTAGQRPGQKRQLLKIPTVSGNRIVLVDASTVRFIRSEGHYTWVHTAQGSSFCNLNIGDLESRLDSGSFLRIHRSYVANLDFAEQIVRDDGKVMLKLSGGDDHGLPVARTSVPRLLDRLGIAETVAER</sequence>
<dbReference type="InterPro" id="IPR007492">
    <property type="entry name" value="LytTR_DNA-bd_dom"/>
</dbReference>
<dbReference type="InterPro" id="IPR046947">
    <property type="entry name" value="LytR-like"/>
</dbReference>
<dbReference type="Pfam" id="PF04397">
    <property type="entry name" value="LytTR"/>
    <property type="match status" value="1"/>
</dbReference>
<dbReference type="Gene3D" id="2.40.50.1020">
    <property type="entry name" value="LytTr DNA-binding domain"/>
    <property type="match status" value="1"/>
</dbReference>
<dbReference type="SMART" id="SM00850">
    <property type="entry name" value="LytTR"/>
    <property type="match status" value="1"/>
</dbReference>
<dbReference type="RefSeq" id="WP_340365344.1">
    <property type="nucleotide sequence ID" value="NZ_JBBKZV010000013.1"/>
</dbReference>
<comment type="caution">
    <text evidence="2">The sequence shown here is derived from an EMBL/GenBank/DDBJ whole genome shotgun (WGS) entry which is preliminary data.</text>
</comment>
<keyword evidence="3" id="KW-1185">Reference proteome</keyword>
<protein>
    <submittedName>
        <fullName evidence="2">LytTR family transcriptional regulator DNA-binding domain-containing protein</fullName>
    </submittedName>
</protein>
<evidence type="ECO:0000313" key="3">
    <source>
        <dbReference type="Proteomes" id="UP001363010"/>
    </source>
</evidence>
<reference evidence="2 3" key="1">
    <citation type="submission" date="2024-03" db="EMBL/GenBank/DDBJ databases">
        <title>Novel species of the genus Variovorax.</title>
        <authorList>
            <person name="Liu Q."/>
            <person name="Xin Y.-H."/>
        </authorList>
    </citation>
    <scope>NUCLEOTIDE SEQUENCE [LARGE SCALE GENOMIC DNA]</scope>
    <source>
        <strain evidence="2 3">KACC 18501</strain>
    </source>
</reference>
<dbReference type="Proteomes" id="UP001363010">
    <property type="component" value="Unassembled WGS sequence"/>
</dbReference>
<dbReference type="EMBL" id="JBBKZV010000013">
    <property type="protein sequence ID" value="MEJ8824309.1"/>
    <property type="molecule type" value="Genomic_DNA"/>
</dbReference>
<evidence type="ECO:0000259" key="1">
    <source>
        <dbReference type="PROSITE" id="PS50930"/>
    </source>
</evidence>
<keyword evidence="2" id="KW-0238">DNA-binding</keyword>
<name>A0ABU8W2N0_9BURK</name>
<accession>A0ABU8W2N0</accession>
<evidence type="ECO:0000313" key="2">
    <source>
        <dbReference type="EMBL" id="MEJ8824309.1"/>
    </source>
</evidence>
<dbReference type="PANTHER" id="PTHR37299">
    <property type="entry name" value="TRANSCRIPTIONAL REGULATOR-RELATED"/>
    <property type="match status" value="1"/>
</dbReference>